<feature type="domain" description="FAD-binding FR-type" evidence="2">
    <location>
        <begin position="15"/>
        <end position="141"/>
    </location>
</feature>
<dbReference type="InterPro" id="IPR007037">
    <property type="entry name" value="SIP_rossman_dom"/>
</dbReference>
<feature type="region of interest" description="Disordered" evidence="1">
    <location>
        <begin position="277"/>
        <end position="307"/>
    </location>
</feature>
<dbReference type="Gene3D" id="3.40.50.80">
    <property type="entry name" value="Nucleotide-binding domain of ferredoxin-NADP reductase (FNR) module"/>
    <property type="match status" value="1"/>
</dbReference>
<dbReference type="InterPro" id="IPR039374">
    <property type="entry name" value="SIP_fam"/>
</dbReference>
<dbReference type="CDD" id="cd06193">
    <property type="entry name" value="siderophore_interacting"/>
    <property type="match status" value="1"/>
</dbReference>
<evidence type="ECO:0000259" key="2">
    <source>
        <dbReference type="PROSITE" id="PS51384"/>
    </source>
</evidence>
<evidence type="ECO:0000313" key="3">
    <source>
        <dbReference type="EMBL" id="KFI82111.1"/>
    </source>
</evidence>
<protein>
    <submittedName>
        <fullName evidence="3">FAD-binding 9 siderophore-interacting domain protein</fullName>
        <ecNumber evidence="3">1.16.1.9</ecNumber>
    </submittedName>
</protein>
<name>A0A087CFR1_9BIFI</name>
<dbReference type="InterPro" id="IPR017938">
    <property type="entry name" value="Riboflavin_synthase-like_b-brl"/>
</dbReference>
<comment type="caution">
    <text evidence="3">The sequence shown here is derived from an EMBL/GenBank/DDBJ whole genome shotgun (WGS) entry which is preliminary data.</text>
</comment>
<dbReference type="eggNOG" id="COG2375">
    <property type="taxonomic scope" value="Bacteria"/>
</dbReference>
<dbReference type="Proteomes" id="UP000029050">
    <property type="component" value="Unassembled WGS sequence"/>
</dbReference>
<dbReference type="PANTHER" id="PTHR30157">
    <property type="entry name" value="FERRIC REDUCTASE, NADPH-DEPENDENT"/>
    <property type="match status" value="1"/>
</dbReference>
<keyword evidence="3" id="KW-0560">Oxidoreductase</keyword>
<organism evidence="3 4">
    <name type="scientific">Bifidobacterium psychraerophilum</name>
    <dbReference type="NCBI Taxonomy" id="218140"/>
    <lineage>
        <taxon>Bacteria</taxon>
        <taxon>Bacillati</taxon>
        <taxon>Actinomycetota</taxon>
        <taxon>Actinomycetes</taxon>
        <taxon>Bifidobacteriales</taxon>
        <taxon>Bifidobacteriaceae</taxon>
        <taxon>Bifidobacterium</taxon>
    </lineage>
</organism>
<dbReference type="OrthoDB" id="9814826at2"/>
<dbReference type="EMBL" id="JGZI01000009">
    <property type="protein sequence ID" value="KFI82111.1"/>
    <property type="molecule type" value="Genomic_DNA"/>
</dbReference>
<dbReference type="EC" id="1.16.1.9" evidence="3"/>
<dbReference type="GO" id="GO:0052851">
    <property type="term" value="F:ferric-chelate reductase (NADPH) activity"/>
    <property type="evidence" value="ECO:0007669"/>
    <property type="project" value="UniProtKB-EC"/>
</dbReference>
<dbReference type="AlphaFoldDB" id="A0A087CFR1"/>
<dbReference type="Gene3D" id="2.40.30.10">
    <property type="entry name" value="Translation factors"/>
    <property type="match status" value="1"/>
</dbReference>
<feature type="compositionally biased region" description="Polar residues" evidence="1">
    <location>
        <begin position="297"/>
        <end position="307"/>
    </location>
</feature>
<dbReference type="RefSeq" id="WP_081884257.1">
    <property type="nucleotide sequence ID" value="NZ_JGZI01000009.1"/>
</dbReference>
<dbReference type="GeneID" id="98300165"/>
<dbReference type="PANTHER" id="PTHR30157:SF0">
    <property type="entry name" value="NADPH-DEPENDENT FERRIC-CHELATE REDUCTASE"/>
    <property type="match status" value="1"/>
</dbReference>
<reference evidence="3 4" key="1">
    <citation type="submission" date="2014-03" db="EMBL/GenBank/DDBJ databases">
        <title>Genomics of Bifidobacteria.</title>
        <authorList>
            <person name="Ventura M."/>
            <person name="Milani C."/>
            <person name="Lugli G.A."/>
        </authorList>
    </citation>
    <scope>NUCLEOTIDE SEQUENCE [LARGE SCALE GENOMIC DNA]</scope>
    <source>
        <strain evidence="3 4">LMG 21775</strain>
    </source>
</reference>
<dbReference type="SUPFAM" id="SSF63380">
    <property type="entry name" value="Riboflavin synthase domain-like"/>
    <property type="match status" value="1"/>
</dbReference>
<dbReference type="Pfam" id="PF04954">
    <property type="entry name" value="SIP"/>
    <property type="match status" value="1"/>
</dbReference>
<accession>A0A087CFR1</accession>
<evidence type="ECO:0000256" key="1">
    <source>
        <dbReference type="SAM" id="MobiDB-lite"/>
    </source>
</evidence>
<dbReference type="STRING" id="218140.BPSY_0959"/>
<dbReference type="InterPro" id="IPR039261">
    <property type="entry name" value="FNR_nucleotide-bd"/>
</dbReference>
<proteinExistence type="predicted"/>
<evidence type="ECO:0000313" key="4">
    <source>
        <dbReference type="Proteomes" id="UP000029050"/>
    </source>
</evidence>
<gene>
    <name evidence="3" type="ORF">BPSY_0959</name>
</gene>
<dbReference type="Pfam" id="PF08021">
    <property type="entry name" value="FAD_binding_9"/>
    <property type="match status" value="1"/>
</dbReference>
<dbReference type="InterPro" id="IPR017927">
    <property type="entry name" value="FAD-bd_FR_type"/>
</dbReference>
<dbReference type="InterPro" id="IPR013113">
    <property type="entry name" value="SIP_FAD-bd"/>
</dbReference>
<sequence>MHNRPGVKERIPYQPRARRLVVTQVDDLSDTIHRIHLGGPELEPEFPFIRMGVADHVKVAVPDAAFESSNDSGAGAISPDSIRGAKLALRTYTVRGMDAERHELLLDFVCHPQGGVGNWAQHASAGDHLLVMGPRGNTVYDDGYDAYVVAVDATGLPAAARWLEETPPECHMEIIVLLTGPQAEATVDAELHLGNTNDDRPYVSVRIVTSDSEDFVRHIKHAIDSLPGKGRSLLWAAGEAKQIAAIRSLTAASGTDDGLEVSLHGYWKEGQLGYHEGHGAQARDASTDSGDRAPVQWRSTGKATAGK</sequence>
<dbReference type="PROSITE" id="PS51384">
    <property type="entry name" value="FAD_FR"/>
    <property type="match status" value="1"/>
</dbReference>
<keyword evidence="4" id="KW-1185">Reference proteome</keyword>